<sequence>MTIQNDRIGQAPTPTGTLSPIDYTERIPNNVDLASDRRLQRALERWQPKFLDWWKNLGPQLPTKDVYLRTAIAVGRDGWAHFDFVPMEQYRWGIFLAEAKEDRKINFGKHKGEPAWQEVPGEYRAELMRLITVQGDTEPASVEQQRILGMTAPSLYDLRNLFQVNVEEGRHLWAMVYLLQAYFGREGREEAEQLLKRNSGDMDAPRILGAFNEETTDWLQFFMFTYFTDRDGKYQLGTLKESAFDPLARTCEFMLKEEAHHMFVGTTGVQRVVERTAELIKEHGTHDIWQYGGIPLEVIQQYLNFQYSVSMDLFGSEQSTNVAAYYTGGLKGRWQETRRKDDHELTDSEYTVRLVENGEIVEKQVPYLTALNLDLRDEYTADCENGVRRWNQALEDAGLEERLSLPHEGFNRQVGNFSGHRISPDGRILSDEEWEAKVDDWLPSAETRAKVAALMVPEYEPGKFAGWIAAPQAGINDMPVEFDYVRLAEEGLA</sequence>
<gene>
    <name evidence="2" type="ORF">ACH46_13370</name>
</gene>
<dbReference type="SUPFAM" id="SSF47240">
    <property type="entry name" value="Ferritin-like"/>
    <property type="match status" value="1"/>
</dbReference>
<dbReference type="Proteomes" id="UP000063789">
    <property type="component" value="Chromosome"/>
</dbReference>
<dbReference type="EMBL" id="CP011853">
    <property type="protein sequence ID" value="ALG86884.1"/>
    <property type="molecule type" value="Genomic_DNA"/>
</dbReference>
<dbReference type="InterPro" id="IPR007814">
    <property type="entry name" value="PaaA_PaaC"/>
</dbReference>
<dbReference type="InterPro" id="IPR012348">
    <property type="entry name" value="RNR-like"/>
</dbReference>
<organism evidence="2 3">
    <name type="scientific">Gordonia phthalatica</name>
    <dbReference type="NCBI Taxonomy" id="1136941"/>
    <lineage>
        <taxon>Bacteria</taxon>
        <taxon>Bacillati</taxon>
        <taxon>Actinomycetota</taxon>
        <taxon>Actinomycetes</taxon>
        <taxon>Mycobacteriales</taxon>
        <taxon>Gordoniaceae</taxon>
        <taxon>Gordonia</taxon>
    </lineage>
</organism>
<dbReference type="KEGG" id="goq:ACH46_13370"/>
<dbReference type="GO" id="GO:0016491">
    <property type="term" value="F:oxidoreductase activity"/>
    <property type="evidence" value="ECO:0007669"/>
    <property type="project" value="InterPro"/>
</dbReference>
<dbReference type="GO" id="GO:0010124">
    <property type="term" value="P:phenylacetate catabolic process"/>
    <property type="evidence" value="ECO:0007669"/>
    <property type="project" value="InterPro"/>
</dbReference>
<reference evidence="2 3" key="2">
    <citation type="journal article" date="2017" name="Int. J. Syst. Evol. Microbiol.">
        <title>Gordonia phthalatica sp. nov., a di-n-butyl phthalate-degrading bacterium isolated from activated sludge.</title>
        <authorList>
            <person name="Jin D."/>
            <person name="Kong X."/>
            <person name="Jia M."/>
            <person name="Yu X."/>
            <person name="Wang X."/>
            <person name="Zhuang X."/>
            <person name="Deng Y."/>
            <person name="Bai Z."/>
        </authorList>
    </citation>
    <scope>NUCLEOTIDE SEQUENCE [LARGE SCALE GENOMIC DNA]</scope>
    <source>
        <strain evidence="2 3">QH-11</strain>
    </source>
</reference>
<proteinExistence type="predicted"/>
<dbReference type="PANTHER" id="PTHR30458:SF0">
    <property type="entry name" value="1,2-PHENYLACETYL-COA EPOXIDASE, SUBUNIT C"/>
    <property type="match status" value="1"/>
</dbReference>
<evidence type="ECO:0000313" key="3">
    <source>
        <dbReference type="Proteomes" id="UP000063789"/>
    </source>
</evidence>
<name>A0A0N9NLD8_9ACTN</name>
<dbReference type="InterPro" id="IPR017635">
    <property type="entry name" value="Benzoyl_CoA_Oase_BoxB"/>
</dbReference>
<dbReference type="GO" id="GO:0005829">
    <property type="term" value="C:cytosol"/>
    <property type="evidence" value="ECO:0007669"/>
    <property type="project" value="TreeGrafter"/>
</dbReference>
<reference evidence="3" key="1">
    <citation type="submission" date="2015-06" db="EMBL/GenBank/DDBJ databases">
        <title>Complete genome sequence and metabolic analysis of phthalate degradation pathway in Gordonia sp. QH-11.</title>
        <authorList>
            <person name="Jin D."/>
            <person name="Kong X."/>
            <person name="Bai Z."/>
        </authorList>
    </citation>
    <scope>NUCLEOTIDE SEQUENCE [LARGE SCALE GENOMIC DNA]</scope>
    <source>
        <strain evidence="3">QH-11</strain>
    </source>
</reference>
<keyword evidence="3" id="KW-1185">Reference proteome</keyword>
<feature type="compositionally biased region" description="Polar residues" evidence="1">
    <location>
        <begin position="1"/>
        <end position="18"/>
    </location>
</feature>
<feature type="region of interest" description="Disordered" evidence="1">
    <location>
        <begin position="1"/>
        <end position="20"/>
    </location>
</feature>
<dbReference type="PANTHER" id="PTHR30458">
    <property type="entry name" value="PHENYLACETIC ACID DEGRADATION PROTEIN PAA"/>
    <property type="match status" value="1"/>
</dbReference>
<protein>
    <submittedName>
        <fullName evidence="2">Benzoyl-CoA oxygenase</fullName>
    </submittedName>
</protein>
<dbReference type="InterPro" id="IPR052703">
    <property type="entry name" value="Aromatic_CoA_ox/epox"/>
</dbReference>
<dbReference type="AlphaFoldDB" id="A0A0N9NLD8"/>
<dbReference type="RefSeq" id="WP_062395403.1">
    <property type="nucleotide sequence ID" value="NZ_CP011853.1"/>
</dbReference>
<accession>A0A0N9NLD8</accession>
<dbReference type="NCBIfam" id="TIGR03225">
    <property type="entry name" value="benzo_boxB"/>
    <property type="match status" value="1"/>
</dbReference>
<dbReference type="STRING" id="1136941.ACH46_13370"/>
<evidence type="ECO:0000256" key="1">
    <source>
        <dbReference type="SAM" id="MobiDB-lite"/>
    </source>
</evidence>
<evidence type="ECO:0000313" key="2">
    <source>
        <dbReference type="EMBL" id="ALG86884.1"/>
    </source>
</evidence>
<dbReference type="PATRIC" id="fig|1136941.3.peg.2721"/>
<dbReference type="Gene3D" id="1.10.620.20">
    <property type="entry name" value="Ribonucleotide Reductase, subunit A"/>
    <property type="match status" value="1"/>
</dbReference>
<dbReference type="Pfam" id="PF05138">
    <property type="entry name" value="PaaA_PaaC"/>
    <property type="match status" value="1"/>
</dbReference>
<dbReference type="InterPro" id="IPR009078">
    <property type="entry name" value="Ferritin-like_SF"/>
</dbReference>